<accession>A0ABS1LIB3</accession>
<protein>
    <submittedName>
        <fullName evidence="1">Cupin domain-containing protein</fullName>
    </submittedName>
</protein>
<dbReference type="Proteomes" id="UP000675409">
    <property type="component" value="Unassembled WGS sequence"/>
</dbReference>
<proteinExistence type="predicted"/>
<keyword evidence="2" id="KW-1185">Reference proteome</keyword>
<dbReference type="InterPro" id="IPR011051">
    <property type="entry name" value="RmlC_Cupin_sf"/>
</dbReference>
<evidence type="ECO:0000313" key="1">
    <source>
        <dbReference type="EMBL" id="MBL0885975.1"/>
    </source>
</evidence>
<sequence>MPKASKTTASEHVEVEGYEGHMENFDGGYTVAFEKYTADADLAEFFKGLPGDQCQAAHWGFVRAGKVTFRTASGEETFEAGDAYFVPPGHTPVLYAGTEVVEFSPTDQLQATLDVVTKNMEAAG</sequence>
<name>A0ABS1LIB3_9MICO</name>
<dbReference type="SUPFAM" id="SSF51182">
    <property type="entry name" value="RmlC-like cupins"/>
    <property type="match status" value="1"/>
</dbReference>
<organism evidence="1 2">
    <name type="scientific">Myceligenerans indicum</name>
    <dbReference type="NCBI Taxonomy" id="2593663"/>
    <lineage>
        <taxon>Bacteria</taxon>
        <taxon>Bacillati</taxon>
        <taxon>Actinomycetota</taxon>
        <taxon>Actinomycetes</taxon>
        <taxon>Micrococcales</taxon>
        <taxon>Promicromonosporaceae</taxon>
        <taxon>Myceligenerans</taxon>
    </lineage>
</organism>
<gene>
    <name evidence="1" type="ORF">HGK34_06740</name>
</gene>
<dbReference type="RefSeq" id="WP_201845818.1">
    <property type="nucleotide sequence ID" value="NZ_JABBYC010000007.1"/>
</dbReference>
<comment type="caution">
    <text evidence="1">The sequence shown here is derived from an EMBL/GenBank/DDBJ whole genome shotgun (WGS) entry which is preliminary data.</text>
</comment>
<reference evidence="1 2" key="1">
    <citation type="journal article" date="2021" name="Arch. Microbiol.">
        <title>Myceligenerans indicum sp. nov., an actinobacterium isolated from mangrove sediment of Sundarbans, India.</title>
        <authorList>
            <person name="Asha K."/>
            <person name="Bhadury P."/>
        </authorList>
    </citation>
    <scope>NUCLEOTIDE SEQUENCE [LARGE SCALE GENOMIC DNA]</scope>
    <source>
        <strain evidence="1 2">I2</strain>
    </source>
</reference>
<dbReference type="EMBL" id="JABBYC010000007">
    <property type="protein sequence ID" value="MBL0885975.1"/>
    <property type="molecule type" value="Genomic_DNA"/>
</dbReference>
<evidence type="ECO:0000313" key="2">
    <source>
        <dbReference type="Proteomes" id="UP000675409"/>
    </source>
</evidence>